<reference evidence="3" key="1">
    <citation type="submission" date="2020-08" db="EMBL/GenBank/DDBJ databases">
        <title>Multicomponent nature underlies the extraordinary mechanical properties of spider dragline silk.</title>
        <authorList>
            <person name="Kono N."/>
            <person name="Nakamura H."/>
            <person name="Mori M."/>
            <person name="Yoshida Y."/>
            <person name="Ohtoshi R."/>
            <person name="Malay A.D."/>
            <person name="Moran D.A.P."/>
            <person name="Tomita M."/>
            <person name="Numata K."/>
            <person name="Arakawa K."/>
        </authorList>
    </citation>
    <scope>NUCLEOTIDE SEQUENCE</scope>
</reference>
<dbReference type="Pfam" id="PF13358">
    <property type="entry name" value="DDE_3"/>
    <property type="match status" value="1"/>
</dbReference>
<sequence length="353" mass="40345">MLTLTLDENRHLVRLDETEILLSIQMGKSVESSGIENRATREYAKVVGRSANCIQKSCKNLKRLVCWQITKEEKIMNSITERRVIHQVKIDPKISAPKIAASTSNTLGRSVSAETVRRVLRKAGYNGKVARKKPLIGKRNRVKRLKFAKEHILKPQQFWNEVIFSDESKFNIFGSDGRRMVWRKPNTSHHPKHTILTVKHGDGSVMVWGCIAAPGVGKLVFIDGVMHKMAYLNILQNNLKENADKLGLGSNFIFQQDNDPKHTAFVVKEWLLYHCRNQLNTPPQSPNLNVIENLWSHLERAVQKHQITSKEQLKSVLQEEWLNIAPDTPRHLVESIPRRLEAVISAKGYATKY</sequence>
<evidence type="ECO:0000259" key="2">
    <source>
        <dbReference type="Pfam" id="PF13358"/>
    </source>
</evidence>
<comment type="caution">
    <text evidence="3">The sequence shown here is derived from an EMBL/GenBank/DDBJ whole genome shotgun (WGS) entry which is preliminary data.</text>
</comment>
<evidence type="ECO:0000313" key="4">
    <source>
        <dbReference type="Proteomes" id="UP000887159"/>
    </source>
</evidence>
<dbReference type="EMBL" id="BMAU01021313">
    <property type="protein sequence ID" value="GFY12368.1"/>
    <property type="molecule type" value="Genomic_DNA"/>
</dbReference>
<dbReference type="GO" id="GO:0003677">
    <property type="term" value="F:DNA binding"/>
    <property type="evidence" value="ECO:0007669"/>
    <property type="project" value="InterPro"/>
</dbReference>
<keyword evidence="4" id="KW-1185">Reference proteome</keyword>
<feature type="domain" description="Transposase Tc1-like" evidence="1">
    <location>
        <begin position="82"/>
        <end position="151"/>
    </location>
</feature>
<name>A0A8X6VLJ1_TRICX</name>
<dbReference type="GO" id="GO:0015074">
    <property type="term" value="P:DNA integration"/>
    <property type="evidence" value="ECO:0007669"/>
    <property type="project" value="InterPro"/>
</dbReference>
<dbReference type="Gene3D" id="3.30.420.10">
    <property type="entry name" value="Ribonuclease H-like superfamily/Ribonuclease H"/>
    <property type="match status" value="1"/>
</dbReference>
<dbReference type="GO" id="GO:0006313">
    <property type="term" value="P:DNA transposition"/>
    <property type="evidence" value="ECO:0007669"/>
    <property type="project" value="InterPro"/>
</dbReference>
<proteinExistence type="predicted"/>
<feature type="domain" description="Tc1-like transposase DDE" evidence="2">
    <location>
        <begin position="162"/>
        <end position="314"/>
    </location>
</feature>
<dbReference type="InterPro" id="IPR036397">
    <property type="entry name" value="RNaseH_sf"/>
</dbReference>
<dbReference type="InterPro" id="IPR002492">
    <property type="entry name" value="Transposase_Tc1-like"/>
</dbReference>
<accession>A0A8X6VLJ1</accession>
<dbReference type="InterPro" id="IPR038717">
    <property type="entry name" value="Tc1-like_DDE_dom"/>
</dbReference>
<dbReference type="PANTHER" id="PTHR23022">
    <property type="entry name" value="TRANSPOSABLE ELEMENT-RELATED"/>
    <property type="match status" value="1"/>
</dbReference>
<organism evidence="3 4">
    <name type="scientific">Trichonephila clavipes</name>
    <name type="common">Golden silk orbweaver</name>
    <name type="synonym">Nephila clavipes</name>
    <dbReference type="NCBI Taxonomy" id="2585209"/>
    <lineage>
        <taxon>Eukaryota</taxon>
        <taxon>Metazoa</taxon>
        <taxon>Ecdysozoa</taxon>
        <taxon>Arthropoda</taxon>
        <taxon>Chelicerata</taxon>
        <taxon>Arachnida</taxon>
        <taxon>Araneae</taxon>
        <taxon>Araneomorphae</taxon>
        <taxon>Entelegynae</taxon>
        <taxon>Araneoidea</taxon>
        <taxon>Nephilidae</taxon>
        <taxon>Trichonephila</taxon>
    </lineage>
</organism>
<dbReference type="AlphaFoldDB" id="A0A8X6VLJ1"/>
<dbReference type="PANTHER" id="PTHR23022:SF135">
    <property type="entry name" value="SI:DKEY-77F5.3"/>
    <property type="match status" value="1"/>
</dbReference>
<evidence type="ECO:0000313" key="3">
    <source>
        <dbReference type="EMBL" id="GFY12368.1"/>
    </source>
</evidence>
<gene>
    <name evidence="3" type="primary">tc1a</name>
    <name evidence="3" type="ORF">TNCV_284711</name>
</gene>
<dbReference type="Proteomes" id="UP000887159">
    <property type="component" value="Unassembled WGS sequence"/>
</dbReference>
<protein>
    <submittedName>
        <fullName evidence="3">Transposable element Tc1 transposase</fullName>
    </submittedName>
</protein>
<dbReference type="Pfam" id="PF01498">
    <property type="entry name" value="HTH_Tnp_Tc3_2"/>
    <property type="match status" value="1"/>
</dbReference>
<evidence type="ECO:0000259" key="1">
    <source>
        <dbReference type="Pfam" id="PF01498"/>
    </source>
</evidence>
<dbReference type="InterPro" id="IPR052338">
    <property type="entry name" value="Transposase_5"/>
</dbReference>